<evidence type="ECO:0000256" key="1">
    <source>
        <dbReference type="SAM" id="MobiDB-lite"/>
    </source>
</evidence>
<protein>
    <submittedName>
        <fullName evidence="3">Uncharacterized protein</fullName>
    </submittedName>
</protein>
<dbReference type="EMBL" id="CP076680">
    <property type="protein sequence ID" value="QWU99897.1"/>
    <property type="molecule type" value="Genomic_DNA"/>
</dbReference>
<reference evidence="3 4" key="1">
    <citation type="submission" date="2021-06" db="EMBL/GenBank/DDBJ databases">
        <title>Ulceroglandular infection and bacteremia caused by Francisella salimarina in an immunocompromised patient, France.</title>
        <authorList>
            <person name="Hennebique A."/>
            <person name="Caspar Y."/>
            <person name="Maurin M."/>
            <person name="Boisset S."/>
            <person name="Pelloux I."/>
            <person name="Gallego-Hernanz M.P."/>
            <person name="Burucoa C."/>
            <person name="Cazenave-Roblot F."/>
            <person name="Plouzeau C."/>
            <person name="Rammaert B."/>
        </authorList>
    </citation>
    <scope>NUCLEOTIDE SEQUENCE [LARGE SCALE GENOMIC DNA]</scope>
    <source>
        <strain evidence="3 4">CHUGA-F75</strain>
    </source>
</reference>
<dbReference type="AlphaFoldDB" id="A0AAJ4TLL5"/>
<name>A0AAJ4TLL5_9GAMM</name>
<evidence type="ECO:0000313" key="3">
    <source>
        <dbReference type="EMBL" id="QWU99897.1"/>
    </source>
</evidence>
<gene>
    <name evidence="3" type="ORF">KQR59_03190</name>
</gene>
<organism evidence="3 4">
    <name type="scientific">Francisella salimarina</name>
    <dbReference type="NCBI Taxonomy" id="2599927"/>
    <lineage>
        <taxon>Bacteria</taxon>
        <taxon>Pseudomonadati</taxon>
        <taxon>Pseudomonadota</taxon>
        <taxon>Gammaproteobacteria</taxon>
        <taxon>Thiotrichales</taxon>
        <taxon>Francisellaceae</taxon>
        <taxon>Francisella</taxon>
    </lineage>
</organism>
<feature type="signal peptide" evidence="2">
    <location>
        <begin position="1"/>
        <end position="23"/>
    </location>
</feature>
<dbReference type="RefSeq" id="WP_146421130.1">
    <property type="nucleotide sequence ID" value="NZ_CP076680.1"/>
</dbReference>
<feature type="compositionally biased region" description="Polar residues" evidence="1">
    <location>
        <begin position="126"/>
        <end position="137"/>
    </location>
</feature>
<feature type="region of interest" description="Disordered" evidence="1">
    <location>
        <begin position="118"/>
        <end position="137"/>
    </location>
</feature>
<sequence length="137" mass="14868">MKKIKIVIAMATLGLSTLSLGYADDFDYSQGDSYQVGKELGQSVTQAKQDIIEKTNNASQSMNQTYNDVKNKFSETANQIVDQANKSQEVIKAKASDASDTLNDMTNSAQTKVQNFKKGFDEGTSDDQASSGATMVF</sequence>
<evidence type="ECO:0000256" key="2">
    <source>
        <dbReference type="SAM" id="SignalP"/>
    </source>
</evidence>
<proteinExistence type="predicted"/>
<dbReference type="KEGG" id="fsr:KQR59_03190"/>
<dbReference type="Proteomes" id="UP000683421">
    <property type="component" value="Chromosome"/>
</dbReference>
<accession>A0AAJ4TLL5</accession>
<feature type="chain" id="PRO_5042491109" evidence="2">
    <location>
        <begin position="24"/>
        <end position="137"/>
    </location>
</feature>
<dbReference type="Gene3D" id="1.20.120.20">
    <property type="entry name" value="Apolipoprotein"/>
    <property type="match status" value="1"/>
</dbReference>
<evidence type="ECO:0000313" key="4">
    <source>
        <dbReference type="Proteomes" id="UP000683421"/>
    </source>
</evidence>
<keyword evidence="2" id="KW-0732">Signal</keyword>
<keyword evidence="4" id="KW-1185">Reference proteome</keyword>